<evidence type="ECO:0008006" key="3">
    <source>
        <dbReference type="Google" id="ProtNLM"/>
    </source>
</evidence>
<keyword evidence="2" id="KW-1185">Reference proteome</keyword>
<evidence type="ECO:0000313" key="1">
    <source>
        <dbReference type="EMBL" id="MDT0498589.1"/>
    </source>
</evidence>
<dbReference type="RefSeq" id="WP_311365999.1">
    <property type="nucleotide sequence ID" value="NZ_JAVRIC010000023.1"/>
</dbReference>
<evidence type="ECO:0000313" key="2">
    <source>
        <dbReference type="Proteomes" id="UP001254608"/>
    </source>
</evidence>
<reference evidence="1 2" key="1">
    <citation type="submission" date="2023-09" db="EMBL/GenBank/DDBJ databases">
        <authorList>
            <person name="Rey-Velasco X."/>
        </authorList>
    </citation>
    <scope>NUCLEOTIDE SEQUENCE [LARGE SCALE GENOMIC DNA]</scope>
    <source>
        <strain evidence="1 2">W345</strain>
    </source>
</reference>
<dbReference type="EMBL" id="JAVRIC010000023">
    <property type="protein sequence ID" value="MDT0498589.1"/>
    <property type="molecule type" value="Genomic_DNA"/>
</dbReference>
<organism evidence="1 2">
    <name type="scientific">Banduia mediterranea</name>
    <dbReference type="NCBI Taxonomy" id="3075609"/>
    <lineage>
        <taxon>Bacteria</taxon>
        <taxon>Pseudomonadati</taxon>
        <taxon>Pseudomonadota</taxon>
        <taxon>Gammaproteobacteria</taxon>
        <taxon>Nevskiales</taxon>
        <taxon>Algiphilaceae</taxon>
        <taxon>Banduia</taxon>
    </lineage>
</organism>
<protein>
    <recommendedName>
        <fullName evidence="3">DUF4123 domain-containing protein</fullName>
    </recommendedName>
</protein>
<accession>A0ABU2WL28</accession>
<sequence length="211" mass="23648">MNTELPPAAPELLPIVELPGVFADALLRDERGGLLFCSLWGRDTAIQELLARLSVPVEEGGLRSLHVEGPQGTETVHFDRMPTTDKLSGRLPPKNLFGNLVQLWLYDRLAVEPDRANRRALLLQRNATHGEAALWHLVRSVTHLPLLDHWNEVVLDVFRQNDWIRPLRGIQVDAVFVDLGSDAVEVEISRLVREGRLTLDTDQPASLRQAA</sequence>
<gene>
    <name evidence="1" type="ORF">RM530_14655</name>
</gene>
<name>A0ABU2WL28_9GAMM</name>
<dbReference type="Proteomes" id="UP001254608">
    <property type="component" value="Unassembled WGS sequence"/>
</dbReference>
<comment type="caution">
    <text evidence="1">The sequence shown here is derived from an EMBL/GenBank/DDBJ whole genome shotgun (WGS) entry which is preliminary data.</text>
</comment>
<proteinExistence type="predicted"/>